<protein>
    <submittedName>
        <fullName evidence="2">Uncharacterized protein</fullName>
    </submittedName>
</protein>
<keyword evidence="1" id="KW-0472">Membrane</keyword>
<evidence type="ECO:0000313" key="2">
    <source>
        <dbReference type="EMBL" id="KAK8741322.1"/>
    </source>
</evidence>
<evidence type="ECO:0000256" key="1">
    <source>
        <dbReference type="SAM" id="Phobius"/>
    </source>
</evidence>
<proteinExistence type="predicted"/>
<dbReference type="Proteomes" id="UP001445076">
    <property type="component" value="Unassembled WGS sequence"/>
</dbReference>
<feature type="transmembrane region" description="Helical" evidence="1">
    <location>
        <begin position="7"/>
        <end position="25"/>
    </location>
</feature>
<keyword evidence="1" id="KW-1133">Transmembrane helix</keyword>
<organism evidence="2 3">
    <name type="scientific">Cherax quadricarinatus</name>
    <name type="common">Australian red claw crayfish</name>
    <dbReference type="NCBI Taxonomy" id="27406"/>
    <lineage>
        <taxon>Eukaryota</taxon>
        <taxon>Metazoa</taxon>
        <taxon>Ecdysozoa</taxon>
        <taxon>Arthropoda</taxon>
        <taxon>Crustacea</taxon>
        <taxon>Multicrustacea</taxon>
        <taxon>Malacostraca</taxon>
        <taxon>Eumalacostraca</taxon>
        <taxon>Eucarida</taxon>
        <taxon>Decapoda</taxon>
        <taxon>Pleocyemata</taxon>
        <taxon>Astacidea</taxon>
        <taxon>Parastacoidea</taxon>
        <taxon>Parastacidae</taxon>
        <taxon>Cherax</taxon>
    </lineage>
</organism>
<keyword evidence="3" id="KW-1185">Reference proteome</keyword>
<keyword evidence="1" id="KW-0812">Transmembrane</keyword>
<dbReference type="EMBL" id="JARKIK010000031">
    <property type="protein sequence ID" value="KAK8741322.1"/>
    <property type="molecule type" value="Genomic_DNA"/>
</dbReference>
<gene>
    <name evidence="2" type="ORF">OTU49_002614</name>
</gene>
<sequence>MGDQLAFCLLTSESLINFFAVYYLGGDPLFPGGHSPIITSVFLLFIPSVVSSVCLSLTAMHLGCKEFVYWMRELLFHSPAYTKVCVYPWVINCLLLCLGYL</sequence>
<comment type="caution">
    <text evidence="2">The sequence shown here is derived from an EMBL/GenBank/DDBJ whole genome shotgun (WGS) entry which is preliminary data.</text>
</comment>
<evidence type="ECO:0000313" key="3">
    <source>
        <dbReference type="Proteomes" id="UP001445076"/>
    </source>
</evidence>
<feature type="transmembrane region" description="Helical" evidence="1">
    <location>
        <begin position="37"/>
        <end position="62"/>
    </location>
</feature>
<dbReference type="AlphaFoldDB" id="A0AAW0XBN2"/>
<accession>A0AAW0XBN2</accession>
<name>A0AAW0XBN2_CHEQU</name>
<reference evidence="2 3" key="1">
    <citation type="journal article" date="2024" name="BMC Genomics">
        <title>Genome assembly of redclaw crayfish (Cherax quadricarinatus) provides insights into its immune adaptation and hypoxia tolerance.</title>
        <authorList>
            <person name="Liu Z."/>
            <person name="Zheng J."/>
            <person name="Li H."/>
            <person name="Fang K."/>
            <person name="Wang S."/>
            <person name="He J."/>
            <person name="Zhou D."/>
            <person name="Weng S."/>
            <person name="Chi M."/>
            <person name="Gu Z."/>
            <person name="He J."/>
            <person name="Li F."/>
            <person name="Wang M."/>
        </authorList>
    </citation>
    <scope>NUCLEOTIDE SEQUENCE [LARGE SCALE GENOMIC DNA]</scope>
    <source>
        <strain evidence="2">ZL_2023a</strain>
    </source>
</reference>